<evidence type="ECO:0000313" key="2">
    <source>
        <dbReference type="EMBL" id="GMT09552.1"/>
    </source>
</evidence>
<gene>
    <name evidence="2" type="ORF">PFISCL1PPCAC_849</name>
</gene>
<comment type="caution">
    <text evidence="2">The sequence shown here is derived from an EMBL/GenBank/DDBJ whole genome shotgun (WGS) entry which is preliminary data.</text>
</comment>
<dbReference type="Proteomes" id="UP001432322">
    <property type="component" value="Unassembled WGS sequence"/>
</dbReference>
<accession>A0AAV5UTH6</accession>
<organism evidence="2 3">
    <name type="scientific">Pristionchus fissidentatus</name>
    <dbReference type="NCBI Taxonomy" id="1538716"/>
    <lineage>
        <taxon>Eukaryota</taxon>
        <taxon>Metazoa</taxon>
        <taxon>Ecdysozoa</taxon>
        <taxon>Nematoda</taxon>
        <taxon>Chromadorea</taxon>
        <taxon>Rhabditida</taxon>
        <taxon>Rhabditina</taxon>
        <taxon>Diplogasteromorpha</taxon>
        <taxon>Diplogasteroidea</taxon>
        <taxon>Neodiplogasteridae</taxon>
        <taxon>Pristionchus</taxon>
    </lineage>
</organism>
<reference evidence="2" key="1">
    <citation type="submission" date="2023-10" db="EMBL/GenBank/DDBJ databases">
        <title>Genome assembly of Pristionchus species.</title>
        <authorList>
            <person name="Yoshida K."/>
            <person name="Sommer R.J."/>
        </authorList>
    </citation>
    <scope>NUCLEOTIDE SEQUENCE</scope>
    <source>
        <strain evidence="2">RS5133</strain>
    </source>
</reference>
<sequence length="101" mass="11428">QILFLLLLGTVVLQAGSDRSIDWKRCVDDAKCFIEGKCIKGAATDERRYYRLHLIDSDEYIIAGNCSNGVQIIPLSKTKILIYMQVIGEQMKTETIGLYQN</sequence>
<evidence type="ECO:0000256" key="1">
    <source>
        <dbReference type="SAM" id="SignalP"/>
    </source>
</evidence>
<feature type="chain" id="PRO_5043540299" evidence="1">
    <location>
        <begin position="18"/>
        <end position="101"/>
    </location>
</feature>
<feature type="non-terminal residue" evidence="2">
    <location>
        <position position="101"/>
    </location>
</feature>
<evidence type="ECO:0000313" key="3">
    <source>
        <dbReference type="Proteomes" id="UP001432322"/>
    </source>
</evidence>
<feature type="non-terminal residue" evidence="2">
    <location>
        <position position="1"/>
    </location>
</feature>
<name>A0AAV5UTH6_9BILA</name>
<keyword evidence="3" id="KW-1185">Reference proteome</keyword>
<keyword evidence="1" id="KW-0732">Signal</keyword>
<protein>
    <submittedName>
        <fullName evidence="2">Uncharacterized protein</fullName>
    </submittedName>
</protein>
<dbReference type="AlphaFoldDB" id="A0AAV5UTH6"/>
<feature type="signal peptide" evidence="1">
    <location>
        <begin position="1"/>
        <end position="17"/>
    </location>
</feature>
<dbReference type="EMBL" id="BTSY01000001">
    <property type="protein sequence ID" value="GMT09552.1"/>
    <property type="molecule type" value="Genomic_DNA"/>
</dbReference>
<proteinExistence type="predicted"/>